<reference evidence="8" key="1">
    <citation type="submission" date="2025-08" db="UniProtKB">
        <authorList>
            <consortium name="RefSeq"/>
        </authorList>
    </citation>
    <scope>IDENTIFICATION</scope>
    <source>
        <tissue evidence="8">Silk gland</tissue>
    </source>
</reference>
<evidence type="ECO:0000256" key="1">
    <source>
        <dbReference type="ARBA" id="ARBA00004141"/>
    </source>
</evidence>
<dbReference type="SUPFAM" id="SSF103473">
    <property type="entry name" value="MFS general substrate transporter"/>
    <property type="match status" value="1"/>
</dbReference>
<organism evidence="7 8">
    <name type="scientific">Bombyx mandarina</name>
    <name type="common">Wild silk moth</name>
    <name type="synonym">Wild silkworm</name>
    <dbReference type="NCBI Taxonomy" id="7092"/>
    <lineage>
        <taxon>Eukaryota</taxon>
        <taxon>Metazoa</taxon>
        <taxon>Ecdysozoa</taxon>
        <taxon>Arthropoda</taxon>
        <taxon>Hexapoda</taxon>
        <taxon>Insecta</taxon>
        <taxon>Pterygota</taxon>
        <taxon>Neoptera</taxon>
        <taxon>Endopterygota</taxon>
        <taxon>Lepidoptera</taxon>
        <taxon>Glossata</taxon>
        <taxon>Ditrysia</taxon>
        <taxon>Bombycoidea</taxon>
        <taxon>Bombycidae</taxon>
        <taxon>Bombycinae</taxon>
        <taxon>Bombyx</taxon>
    </lineage>
</organism>
<name>A0A6J2KQC2_BOMMA</name>
<dbReference type="KEGG" id="bman:114253588"/>
<dbReference type="InterPro" id="IPR036259">
    <property type="entry name" value="MFS_trans_sf"/>
</dbReference>
<dbReference type="AlphaFoldDB" id="A0A6J2KQC2"/>
<dbReference type="Gene3D" id="1.20.1250.20">
    <property type="entry name" value="MFS general substrate transporter like domains"/>
    <property type="match status" value="1"/>
</dbReference>
<dbReference type="RefSeq" id="XP_028044320.1">
    <property type="nucleotide sequence ID" value="XM_028188519.1"/>
</dbReference>
<dbReference type="GeneID" id="114253588"/>
<dbReference type="PROSITE" id="PS50850">
    <property type="entry name" value="MFS"/>
    <property type="match status" value="1"/>
</dbReference>
<feature type="transmembrane region" description="Helical" evidence="5">
    <location>
        <begin position="142"/>
        <end position="163"/>
    </location>
</feature>
<evidence type="ECO:0000256" key="2">
    <source>
        <dbReference type="ARBA" id="ARBA00022692"/>
    </source>
</evidence>
<comment type="subcellular location">
    <subcellularLocation>
        <location evidence="1">Membrane</location>
        <topology evidence="1">Multi-pass membrane protein</topology>
    </subcellularLocation>
</comment>
<keyword evidence="2 5" id="KW-0812">Transmembrane</keyword>
<feature type="transmembrane region" description="Helical" evidence="5">
    <location>
        <begin position="331"/>
        <end position="351"/>
    </location>
</feature>
<dbReference type="Pfam" id="PF00083">
    <property type="entry name" value="Sugar_tr"/>
    <property type="match status" value="1"/>
</dbReference>
<dbReference type="GO" id="GO:0022857">
    <property type="term" value="F:transmembrane transporter activity"/>
    <property type="evidence" value="ECO:0007669"/>
    <property type="project" value="InterPro"/>
</dbReference>
<feature type="transmembrane region" description="Helical" evidence="5">
    <location>
        <begin position="363"/>
        <end position="388"/>
    </location>
</feature>
<keyword evidence="7" id="KW-1185">Reference proteome</keyword>
<feature type="transmembrane region" description="Helical" evidence="5">
    <location>
        <begin position="84"/>
        <end position="103"/>
    </location>
</feature>
<dbReference type="InterPro" id="IPR005828">
    <property type="entry name" value="MFS_sugar_transport-like"/>
</dbReference>
<dbReference type="PANTHER" id="PTHR48021:SF1">
    <property type="entry name" value="GH07001P-RELATED"/>
    <property type="match status" value="1"/>
</dbReference>
<evidence type="ECO:0000256" key="3">
    <source>
        <dbReference type="ARBA" id="ARBA00022989"/>
    </source>
</evidence>
<evidence type="ECO:0000313" key="7">
    <source>
        <dbReference type="Proteomes" id="UP000504629"/>
    </source>
</evidence>
<dbReference type="PANTHER" id="PTHR48021">
    <property type="match status" value="1"/>
</dbReference>
<proteinExistence type="predicted"/>
<protein>
    <submittedName>
        <fullName evidence="8">Facilitated trehalose transporter Tret1-like</fullName>
    </submittedName>
</protein>
<feature type="domain" description="Major facilitator superfamily (MFS) profile" evidence="6">
    <location>
        <begin position="17"/>
        <end position="455"/>
    </location>
</feature>
<dbReference type="InterPro" id="IPR050549">
    <property type="entry name" value="MFS_Trehalose_Transporter"/>
</dbReference>
<dbReference type="InterPro" id="IPR020846">
    <property type="entry name" value="MFS_dom"/>
</dbReference>
<feature type="transmembrane region" description="Helical" evidence="5">
    <location>
        <begin position="57"/>
        <end position="77"/>
    </location>
</feature>
<feature type="transmembrane region" description="Helical" evidence="5">
    <location>
        <begin position="15"/>
        <end position="37"/>
    </location>
</feature>
<feature type="transmembrane region" description="Helical" evidence="5">
    <location>
        <begin position="423"/>
        <end position="451"/>
    </location>
</feature>
<feature type="transmembrane region" description="Helical" evidence="5">
    <location>
        <begin position="400"/>
        <end position="417"/>
    </location>
</feature>
<sequence length="480" mass="54510">MCHIRRWKSPFLKQCFVVSSVTINMISYGFAFGFNASLITSLRKTNEIPLNRDSESWLASVLGLFIFIGSIITCIIMKYIGRRFSFLLSSIIIICSWILFTLSSSFLELLIAKILQGITVGLGSLGSNLIGEYSSPKYRASFIATIPTGLLFGELLIHCLGLICEWRDVALVIAFLSLPGLIASVFSPESPSFLVTKGRYDECRKVFRWLRGTDEDTELEAMIQTDKIIKETTKNDHKQSLIKLFKAKLLYVLTVFRKREFRIPMIIMMHLNLINQFCGTFVNDMYTVDIHTAMYGTDAYMFQTAASLDVQRLVSTMLTIYVSSKVRRRPLLLALVGLNVLAYLLIAGYIYGRRNKILPFDHMAIGIILHHFHFFSIGTGSFPLVFIISGEIYPLTDKGYCVLFCSILYSIYMFTNIKTAPYLFSLIGIEGAFCVYAILLFYCLAVTLYLLPETKDKTLQEIENEFRGYAINHETVKLNA</sequence>
<evidence type="ECO:0000313" key="8">
    <source>
        <dbReference type="RefSeq" id="XP_028044320.1"/>
    </source>
</evidence>
<keyword evidence="4 5" id="KW-0472">Membrane</keyword>
<accession>A0A6J2KQC2</accession>
<evidence type="ECO:0000256" key="4">
    <source>
        <dbReference type="ARBA" id="ARBA00023136"/>
    </source>
</evidence>
<dbReference type="Proteomes" id="UP000504629">
    <property type="component" value="Unplaced"/>
</dbReference>
<dbReference type="GO" id="GO:0016020">
    <property type="term" value="C:membrane"/>
    <property type="evidence" value="ECO:0007669"/>
    <property type="project" value="UniProtKB-SubCell"/>
</dbReference>
<evidence type="ECO:0000256" key="5">
    <source>
        <dbReference type="SAM" id="Phobius"/>
    </source>
</evidence>
<dbReference type="OrthoDB" id="4540492at2759"/>
<feature type="transmembrane region" description="Helical" evidence="5">
    <location>
        <begin position="169"/>
        <end position="187"/>
    </location>
</feature>
<gene>
    <name evidence="8" type="primary">LOC114253588</name>
</gene>
<keyword evidence="3 5" id="KW-1133">Transmembrane helix</keyword>
<evidence type="ECO:0000259" key="6">
    <source>
        <dbReference type="PROSITE" id="PS50850"/>
    </source>
</evidence>